<keyword evidence="3" id="KW-0732">Signal</keyword>
<protein>
    <recommendedName>
        <fullName evidence="4">Barwin domain-containing protein</fullName>
    </recommendedName>
</protein>
<feature type="signal peptide" evidence="3">
    <location>
        <begin position="1"/>
        <end position="26"/>
    </location>
</feature>
<feature type="chain" id="PRO_5042118217" description="Barwin domain-containing protein" evidence="3">
    <location>
        <begin position="27"/>
        <end position="175"/>
    </location>
</feature>
<gene>
    <name evidence="5" type="ORF">P43SY_008147</name>
</gene>
<dbReference type="PRINTS" id="PR00602">
    <property type="entry name" value="BARWIN"/>
</dbReference>
<dbReference type="PANTHER" id="PTHR46351">
    <property type="entry name" value="WOUND-INDUCED PROTEIN WIN2"/>
    <property type="match status" value="1"/>
</dbReference>
<dbReference type="Gene3D" id="2.40.40.10">
    <property type="entry name" value="RlpA-like domain"/>
    <property type="match status" value="1"/>
</dbReference>
<feature type="compositionally biased region" description="Pro residues" evidence="2">
    <location>
        <begin position="137"/>
        <end position="153"/>
    </location>
</feature>
<evidence type="ECO:0000256" key="1">
    <source>
        <dbReference type="ARBA" id="ARBA00023157"/>
    </source>
</evidence>
<dbReference type="GO" id="GO:0042742">
    <property type="term" value="P:defense response to bacterium"/>
    <property type="evidence" value="ECO:0007669"/>
    <property type="project" value="InterPro"/>
</dbReference>
<comment type="caution">
    <text evidence="5">The sequence shown here is derived from an EMBL/GenBank/DDBJ whole genome shotgun (WGS) entry which is preliminary data.</text>
</comment>
<organism evidence="5 6">
    <name type="scientific">Pythium insidiosum</name>
    <name type="common">Pythiosis disease agent</name>
    <dbReference type="NCBI Taxonomy" id="114742"/>
    <lineage>
        <taxon>Eukaryota</taxon>
        <taxon>Sar</taxon>
        <taxon>Stramenopiles</taxon>
        <taxon>Oomycota</taxon>
        <taxon>Peronosporomycetes</taxon>
        <taxon>Pythiales</taxon>
        <taxon>Pythiaceae</taxon>
        <taxon>Pythium</taxon>
    </lineage>
</organism>
<dbReference type="PROSITE" id="PS51257">
    <property type="entry name" value="PROKAR_LIPOPROTEIN"/>
    <property type="match status" value="1"/>
</dbReference>
<evidence type="ECO:0000259" key="4">
    <source>
        <dbReference type="PROSITE" id="PS51174"/>
    </source>
</evidence>
<dbReference type="SUPFAM" id="SSF50685">
    <property type="entry name" value="Barwin-like endoglucanases"/>
    <property type="match status" value="1"/>
</dbReference>
<dbReference type="Proteomes" id="UP001209570">
    <property type="component" value="Unassembled WGS sequence"/>
</dbReference>
<sequence>MSIAKMSLAVLAAVAACGSLLSSVSAAPATASYHIYDGVRPEQTSCNIPFSDISRISAYANLGGDLKCGDCVRITNTATKASVVVQIVDRGGAIFDMSKQAFDSIDTDKQGYARGRLDIDYVKVACGGGGGGGSAPAPQPKPQPQPTPRPRPVPTRRQPALRSSGAQLEEPVSGV</sequence>
<dbReference type="InterPro" id="IPR044301">
    <property type="entry name" value="PR4"/>
</dbReference>
<dbReference type="AlphaFoldDB" id="A0AAD5LFK2"/>
<name>A0AAD5LFK2_PYTIN</name>
<dbReference type="PANTHER" id="PTHR46351:SF3">
    <property type="entry name" value="WOUND-INDUCED PROTEIN WIN2"/>
    <property type="match status" value="1"/>
</dbReference>
<dbReference type="EMBL" id="JAKCXM010000184">
    <property type="protein sequence ID" value="KAJ0399389.1"/>
    <property type="molecule type" value="Genomic_DNA"/>
</dbReference>
<evidence type="ECO:0000313" key="5">
    <source>
        <dbReference type="EMBL" id="KAJ0399389.1"/>
    </source>
</evidence>
<proteinExistence type="predicted"/>
<feature type="domain" description="Barwin" evidence="4">
    <location>
        <begin position="68"/>
        <end position="128"/>
    </location>
</feature>
<dbReference type="InterPro" id="IPR036908">
    <property type="entry name" value="RlpA-like_sf"/>
</dbReference>
<dbReference type="GO" id="GO:0004540">
    <property type="term" value="F:RNA nuclease activity"/>
    <property type="evidence" value="ECO:0007669"/>
    <property type="project" value="InterPro"/>
</dbReference>
<reference evidence="5" key="1">
    <citation type="submission" date="2021-12" db="EMBL/GenBank/DDBJ databases">
        <title>Prjna785345.</title>
        <authorList>
            <person name="Rujirawat T."/>
            <person name="Krajaejun T."/>
        </authorList>
    </citation>
    <scope>NUCLEOTIDE SEQUENCE</scope>
    <source>
        <strain evidence="5">Pi057C3</strain>
    </source>
</reference>
<dbReference type="PROSITE" id="PS51174">
    <property type="entry name" value="BARWIN_3"/>
    <property type="match status" value="1"/>
</dbReference>
<evidence type="ECO:0000256" key="3">
    <source>
        <dbReference type="SAM" id="SignalP"/>
    </source>
</evidence>
<dbReference type="InterPro" id="IPR001153">
    <property type="entry name" value="Barwin_dom"/>
</dbReference>
<evidence type="ECO:0000256" key="2">
    <source>
        <dbReference type="SAM" id="MobiDB-lite"/>
    </source>
</evidence>
<evidence type="ECO:0000313" key="6">
    <source>
        <dbReference type="Proteomes" id="UP001209570"/>
    </source>
</evidence>
<accession>A0AAD5LFK2</accession>
<dbReference type="GO" id="GO:0050832">
    <property type="term" value="P:defense response to fungus"/>
    <property type="evidence" value="ECO:0007669"/>
    <property type="project" value="InterPro"/>
</dbReference>
<keyword evidence="6" id="KW-1185">Reference proteome</keyword>
<dbReference type="Pfam" id="PF00967">
    <property type="entry name" value="Barwin"/>
    <property type="match status" value="1"/>
</dbReference>
<feature type="region of interest" description="Disordered" evidence="2">
    <location>
        <begin position="129"/>
        <end position="175"/>
    </location>
</feature>
<keyword evidence="1" id="KW-1015">Disulfide bond</keyword>